<dbReference type="GO" id="GO:0003866">
    <property type="term" value="F:3-phosphoshikimate 1-carboxyvinyltransferase activity"/>
    <property type="evidence" value="ECO:0007669"/>
    <property type="project" value="UniProtKB-UniRule"/>
</dbReference>
<dbReference type="EC" id="2.5.1.19" evidence="9"/>
<dbReference type="OrthoDB" id="9809920at2"/>
<feature type="binding site" evidence="9">
    <location>
        <position position="119"/>
    </location>
    <ligand>
        <name>phosphoenolpyruvate</name>
        <dbReference type="ChEBI" id="CHEBI:58702"/>
    </ligand>
</feature>
<comment type="similarity">
    <text evidence="3 9">Belongs to the EPSP synthase family.</text>
</comment>
<feature type="binding site" evidence="9">
    <location>
        <position position="24"/>
    </location>
    <ligand>
        <name>3-phosphoshikimate</name>
        <dbReference type="ChEBI" id="CHEBI:145989"/>
    </ligand>
</feature>
<evidence type="ECO:0000313" key="12">
    <source>
        <dbReference type="Proteomes" id="UP000294802"/>
    </source>
</evidence>
<evidence type="ECO:0000256" key="7">
    <source>
        <dbReference type="ARBA" id="ARBA00023141"/>
    </source>
</evidence>
<feature type="binding site" evidence="9">
    <location>
        <position position="166"/>
    </location>
    <ligand>
        <name>phosphoenolpyruvate</name>
        <dbReference type="ChEBI" id="CHEBI:58702"/>
    </ligand>
</feature>
<dbReference type="PROSITE" id="PS00104">
    <property type="entry name" value="EPSP_SYNTHASE_1"/>
    <property type="match status" value="1"/>
</dbReference>
<dbReference type="FunFam" id="3.65.10.10:FF:000005">
    <property type="entry name" value="3-phosphoshikimate 1-carboxyvinyltransferase"/>
    <property type="match status" value="1"/>
</dbReference>
<feature type="binding site" evidence="9">
    <location>
        <position position="164"/>
    </location>
    <ligand>
        <name>3-phosphoshikimate</name>
        <dbReference type="ChEBI" id="CHEBI:145989"/>
    </ligand>
</feature>
<keyword evidence="7 9" id="KW-0057">Aromatic amino acid biosynthesis</keyword>
<dbReference type="PIRSF" id="PIRSF000505">
    <property type="entry name" value="EPSPS"/>
    <property type="match status" value="1"/>
</dbReference>
<evidence type="ECO:0000256" key="6">
    <source>
        <dbReference type="ARBA" id="ARBA00022679"/>
    </source>
</evidence>
<dbReference type="CDD" id="cd01556">
    <property type="entry name" value="EPSP_synthase"/>
    <property type="match status" value="1"/>
</dbReference>
<sequence length="428" mass="46403">MTIKLKAPLRGSATVPGDKSMTHRAIIFSSLATGQSVIYDPLLGEDCLSTIDVFRRLGVEITVSDHQITIQSDGWSNFKEPVQVLYTGNSGTTTRLLAGVMSGLPFRTILSGDASIGRRPMKRIIEPLNAMGAQVSGSHNNTRTPIVIEPSMIKGIDHQMTVASAQVKSALLLAGLFADETVRITENVKTRNHTETMLPVYGVNIQLEDNVITLPQRSIDEMRPSDFKVPGDISSAAFLMVAALITPGSDITLNNVGINNTRNGIVEVIKMMNGNIEVSVVTTDGEPTAAIRVQYTSELKPVTIEGALIPRLIDELPIIALLMTQADGQSIIKDAEELKVKETNRIDAVVEELGKVGFHLTATEDGMIVNPGRSNRHKATDSRGDHRIGMMLAVASLLTPEPVEIKGFDSIAVSFPDFMDMMERLGTY</sequence>
<evidence type="ECO:0000256" key="8">
    <source>
        <dbReference type="ARBA" id="ARBA00044633"/>
    </source>
</evidence>
<reference evidence="11 12" key="1">
    <citation type="submission" date="2019-01" db="EMBL/GenBank/DDBJ databases">
        <title>Draft genome sequences of the type strains of six Macrococcus species.</title>
        <authorList>
            <person name="Mazhar S."/>
            <person name="Altermann E."/>
            <person name="Hill C."/>
            <person name="Mcauliffe O."/>
        </authorList>
    </citation>
    <scope>NUCLEOTIDE SEQUENCE [LARGE SCALE GENOMIC DNA]</scope>
    <source>
        <strain evidence="11 12">CCM4815</strain>
    </source>
</reference>
<comment type="caution">
    <text evidence="11">The sequence shown here is derived from an EMBL/GenBank/DDBJ whole genome shotgun (WGS) entry which is preliminary data.</text>
</comment>
<comment type="subunit">
    <text evidence="9">Monomer.</text>
</comment>
<dbReference type="InterPro" id="IPR006264">
    <property type="entry name" value="EPSP_synthase"/>
</dbReference>
<dbReference type="InterPro" id="IPR036968">
    <property type="entry name" value="Enolpyruvate_Tfrase_sf"/>
</dbReference>
<evidence type="ECO:0000256" key="1">
    <source>
        <dbReference type="ARBA" id="ARBA00002174"/>
    </source>
</evidence>
<evidence type="ECO:0000256" key="2">
    <source>
        <dbReference type="ARBA" id="ARBA00004811"/>
    </source>
</evidence>
<feature type="binding site" evidence="9">
    <location>
        <position position="166"/>
    </location>
    <ligand>
        <name>3-phosphoshikimate</name>
        <dbReference type="ChEBI" id="CHEBI:145989"/>
    </ligand>
</feature>
<dbReference type="UniPathway" id="UPA00053">
    <property type="reaction ID" value="UER00089"/>
</dbReference>
<evidence type="ECO:0000256" key="9">
    <source>
        <dbReference type="HAMAP-Rule" id="MF_00210"/>
    </source>
</evidence>
<evidence type="ECO:0000313" key="11">
    <source>
        <dbReference type="EMBL" id="TDM13218.1"/>
    </source>
</evidence>
<keyword evidence="5 9" id="KW-0028">Amino-acid biosynthesis</keyword>
<evidence type="ECO:0000256" key="4">
    <source>
        <dbReference type="ARBA" id="ARBA00022490"/>
    </source>
</evidence>
<feature type="binding site" evidence="9">
    <location>
        <position position="314"/>
    </location>
    <ligand>
        <name>3-phosphoshikimate</name>
        <dbReference type="ChEBI" id="CHEBI:145989"/>
    </ligand>
</feature>
<organism evidence="11 12">
    <name type="scientific">Macrococcus lamae</name>
    <dbReference type="NCBI Taxonomy" id="198484"/>
    <lineage>
        <taxon>Bacteria</taxon>
        <taxon>Bacillati</taxon>
        <taxon>Bacillota</taxon>
        <taxon>Bacilli</taxon>
        <taxon>Bacillales</taxon>
        <taxon>Staphylococcaceae</taxon>
        <taxon>Macrococcus</taxon>
    </lineage>
</organism>
<dbReference type="EMBL" id="SCWB01000001">
    <property type="protein sequence ID" value="TDM13218.1"/>
    <property type="molecule type" value="Genomic_DNA"/>
</dbReference>
<dbReference type="HAMAP" id="MF_00210">
    <property type="entry name" value="EPSP_synth"/>
    <property type="match status" value="1"/>
</dbReference>
<feature type="binding site" evidence="9">
    <location>
        <position position="345"/>
    </location>
    <ligand>
        <name>phosphoenolpyruvate</name>
        <dbReference type="ChEBI" id="CHEBI:58702"/>
    </ligand>
</feature>
<comment type="caution">
    <text evidence="9">Lacks conserved residue(s) required for the propagation of feature annotation.</text>
</comment>
<dbReference type="GO" id="GO:0005737">
    <property type="term" value="C:cytoplasm"/>
    <property type="evidence" value="ECO:0007669"/>
    <property type="project" value="UniProtKB-SubCell"/>
</dbReference>
<dbReference type="Proteomes" id="UP000294802">
    <property type="component" value="Unassembled WGS sequence"/>
</dbReference>
<dbReference type="PANTHER" id="PTHR21090:SF5">
    <property type="entry name" value="PENTAFUNCTIONAL AROM POLYPEPTIDE"/>
    <property type="match status" value="1"/>
</dbReference>
<feature type="binding site" evidence="9">
    <location>
        <position position="19"/>
    </location>
    <ligand>
        <name>phosphoenolpyruvate</name>
        <dbReference type="ChEBI" id="CHEBI:58702"/>
    </ligand>
</feature>
<dbReference type="Pfam" id="PF00275">
    <property type="entry name" value="EPSP_synthase"/>
    <property type="match status" value="1"/>
</dbReference>
<feature type="domain" description="Enolpyruvate transferase" evidence="10">
    <location>
        <begin position="6"/>
        <end position="421"/>
    </location>
</feature>
<comment type="function">
    <text evidence="1 9">Catalyzes the transfer of the enolpyruvyl moiety of phosphoenolpyruvate (PEP) to the 5-hydroxyl of shikimate-3-phosphate (S3P) to produce enolpyruvyl shikimate-3-phosphate and inorganic phosphate.</text>
</comment>
<accession>A0A4R6BY76</accession>
<dbReference type="InterPro" id="IPR001986">
    <property type="entry name" value="Enolpyruvate_Tfrase_dom"/>
</dbReference>
<dbReference type="FunFam" id="3.65.10.10:FF:000006">
    <property type="entry name" value="3-phosphoshikimate 1-carboxyvinyltransferase"/>
    <property type="match status" value="1"/>
</dbReference>
<comment type="pathway">
    <text evidence="2 9">Metabolic intermediate biosynthesis; chorismate biosynthesis; chorismate from D-erythrose 4-phosphate and phosphoenolpyruvate: step 6/7.</text>
</comment>
<feature type="binding site" evidence="9">
    <location>
        <position position="341"/>
    </location>
    <ligand>
        <name>3-phosphoshikimate</name>
        <dbReference type="ChEBI" id="CHEBI:145989"/>
    </ligand>
</feature>
<proteinExistence type="inferred from homology"/>
<feature type="active site" description="Proton acceptor" evidence="9">
    <location>
        <position position="314"/>
    </location>
</feature>
<dbReference type="GO" id="GO:0008652">
    <property type="term" value="P:amino acid biosynthetic process"/>
    <property type="evidence" value="ECO:0007669"/>
    <property type="project" value="UniProtKB-KW"/>
</dbReference>
<dbReference type="NCBIfam" id="TIGR01356">
    <property type="entry name" value="aroA"/>
    <property type="match status" value="1"/>
</dbReference>
<keyword evidence="6 9" id="KW-0808">Transferase</keyword>
<evidence type="ECO:0000256" key="5">
    <source>
        <dbReference type="ARBA" id="ARBA00022605"/>
    </source>
</evidence>
<dbReference type="RefSeq" id="WP_133442821.1">
    <property type="nucleotide sequence ID" value="NZ_SCWB01000001.1"/>
</dbReference>
<keyword evidence="12" id="KW-1185">Reference proteome</keyword>
<name>A0A4R6BY76_9STAP</name>
<feature type="binding site" evidence="9">
    <location>
        <position position="387"/>
    </location>
    <ligand>
        <name>phosphoenolpyruvate</name>
        <dbReference type="ChEBI" id="CHEBI:58702"/>
    </ligand>
</feature>
<dbReference type="SUPFAM" id="SSF55205">
    <property type="entry name" value="EPT/RTPC-like"/>
    <property type="match status" value="1"/>
</dbReference>
<dbReference type="Gene3D" id="3.65.10.10">
    <property type="entry name" value="Enolpyruvate transferase domain"/>
    <property type="match status" value="2"/>
</dbReference>
<gene>
    <name evidence="9 11" type="primary">aroA</name>
    <name evidence="11" type="ORF">ERX29_01050</name>
</gene>
<dbReference type="InterPro" id="IPR023193">
    <property type="entry name" value="EPSP_synthase_CS"/>
</dbReference>
<feature type="binding site" evidence="9">
    <location>
        <position position="91"/>
    </location>
    <ligand>
        <name>phosphoenolpyruvate</name>
        <dbReference type="ChEBI" id="CHEBI:58702"/>
    </ligand>
</feature>
<comment type="catalytic activity">
    <reaction evidence="8">
        <text>3-phosphoshikimate + phosphoenolpyruvate = 5-O-(1-carboxyvinyl)-3-phosphoshikimate + phosphate</text>
        <dbReference type="Rhea" id="RHEA:21256"/>
        <dbReference type="ChEBI" id="CHEBI:43474"/>
        <dbReference type="ChEBI" id="CHEBI:57701"/>
        <dbReference type="ChEBI" id="CHEBI:58702"/>
        <dbReference type="ChEBI" id="CHEBI:145989"/>
        <dbReference type="EC" id="2.5.1.19"/>
    </reaction>
    <physiologicalReaction direction="left-to-right" evidence="8">
        <dbReference type="Rhea" id="RHEA:21257"/>
    </physiologicalReaction>
</comment>
<evidence type="ECO:0000259" key="10">
    <source>
        <dbReference type="Pfam" id="PF00275"/>
    </source>
</evidence>
<evidence type="ECO:0000256" key="3">
    <source>
        <dbReference type="ARBA" id="ARBA00009948"/>
    </source>
</evidence>
<dbReference type="PANTHER" id="PTHR21090">
    <property type="entry name" value="AROM/DEHYDROQUINATE SYNTHASE"/>
    <property type="match status" value="1"/>
</dbReference>
<dbReference type="GO" id="GO:0009423">
    <property type="term" value="P:chorismate biosynthetic process"/>
    <property type="evidence" value="ECO:0007669"/>
    <property type="project" value="UniProtKB-UniRule"/>
</dbReference>
<dbReference type="GO" id="GO:0009073">
    <property type="term" value="P:aromatic amino acid family biosynthetic process"/>
    <property type="evidence" value="ECO:0007669"/>
    <property type="project" value="UniProtKB-KW"/>
</dbReference>
<feature type="binding site" evidence="9">
    <location>
        <position position="20"/>
    </location>
    <ligand>
        <name>3-phosphoshikimate</name>
        <dbReference type="ChEBI" id="CHEBI:145989"/>
    </ligand>
</feature>
<keyword evidence="4 9" id="KW-0963">Cytoplasm</keyword>
<dbReference type="AlphaFoldDB" id="A0A4R6BY76"/>
<comment type="subcellular location">
    <subcellularLocation>
        <location evidence="9">Cytoplasm</location>
    </subcellularLocation>
</comment>
<dbReference type="InterPro" id="IPR013792">
    <property type="entry name" value="RNA3'P_cycl/enolpyr_Trfase_a/b"/>
</dbReference>
<feature type="binding site" evidence="9">
    <location>
        <position position="19"/>
    </location>
    <ligand>
        <name>3-phosphoshikimate</name>
        <dbReference type="ChEBI" id="CHEBI:145989"/>
    </ligand>
</feature>
<protein>
    <recommendedName>
        <fullName evidence="9">3-phosphoshikimate 1-carboxyvinyltransferase</fullName>
        <ecNumber evidence="9">2.5.1.19</ecNumber>
    </recommendedName>
    <alternativeName>
        <fullName evidence="9">5-enolpyruvylshikimate-3-phosphate synthase</fullName>
        <shortName evidence="9">EPSP synthase</shortName>
        <shortName evidence="9">EPSPS</shortName>
    </alternativeName>
</protein>
<dbReference type="PROSITE" id="PS00885">
    <property type="entry name" value="EPSP_SYNTHASE_2"/>
    <property type="match status" value="1"/>
</dbReference>